<organism evidence="2 3">
    <name type="scientific">Nasonia vitripennis</name>
    <name type="common">Parasitic wasp</name>
    <dbReference type="NCBI Taxonomy" id="7425"/>
    <lineage>
        <taxon>Eukaryota</taxon>
        <taxon>Metazoa</taxon>
        <taxon>Ecdysozoa</taxon>
        <taxon>Arthropoda</taxon>
        <taxon>Hexapoda</taxon>
        <taxon>Insecta</taxon>
        <taxon>Pterygota</taxon>
        <taxon>Neoptera</taxon>
        <taxon>Endopterygota</taxon>
        <taxon>Hymenoptera</taxon>
        <taxon>Apocrita</taxon>
        <taxon>Proctotrupomorpha</taxon>
        <taxon>Chalcidoidea</taxon>
        <taxon>Pteromalidae</taxon>
        <taxon>Pteromalinae</taxon>
        <taxon>Nasonia</taxon>
    </lineage>
</organism>
<dbReference type="EnsemblMetazoa" id="XM_008215833">
    <property type="protein sequence ID" value="XP_008214055"/>
    <property type="gene ID" value="LOC100119008"/>
</dbReference>
<sequence>MYNIVSVDNRRRRRESDAEILNFDDIVWLKAHIRKSSIVTAEEVCTYLECSQSPLFSYYTMARFEKSLTRVVALVTAEATRFGAGNRKFAVACCALISKKEHGEKGRSCIRKMSTSIEDPYLRHLFDADPTFNVYNKNVINLSVGAPGPDLLQQCSSLLAKATKHRLEEEEKEGKFYLFQYGITAGLWECREELAKFLTRRYGDPVQRENLILTCGATHGLQLILTSVMAPNGVIFVDEVTYMIALDAFKQFPMKRVVSVPMKDDVVDLDAFEKIVKEEKRKSYTIGNDKIFWAMYYTVPTFHNPTGMSLSPEMSRRLVKMARENWFAVVCDDVYNLLHYEAEYPPHRLFNYDDPKDPDYYGGNVISNGSFSKILSPAIRVGWIECGPRVANILKDSGILKSGGAVNHYVSGLIASILQLKLEDEYLDNLIRTYRERMKALCNVLDNHLPSNCSYRHPEGGYFVWIKLPEDFDALPFMKWCQVVHKVMAIPGARFSNHGKSKNYIRVSISFHSAETIAEATKVLCNAITEYTRTKLLQSKIQTKL</sequence>
<dbReference type="AlphaFoldDB" id="A0A7M7HF30"/>
<dbReference type="SUPFAM" id="SSF53383">
    <property type="entry name" value="PLP-dependent transferases"/>
    <property type="match status" value="1"/>
</dbReference>
<dbReference type="InterPro" id="IPR015424">
    <property type="entry name" value="PyrdxlP-dep_Trfase"/>
</dbReference>
<feature type="domain" description="Aminotransferase class I/classII large" evidence="1">
    <location>
        <begin position="138"/>
        <end position="523"/>
    </location>
</feature>
<dbReference type="Gene3D" id="3.40.640.10">
    <property type="entry name" value="Type I PLP-dependent aspartate aminotransferase-like (Major domain)"/>
    <property type="match status" value="1"/>
</dbReference>
<dbReference type="FunCoup" id="A0A7M7HF30">
    <property type="interactions" value="13"/>
</dbReference>
<accession>A0A7M7HF30</accession>
<gene>
    <name evidence="2" type="primary">100119008</name>
</gene>
<name>A0A7M7HF30_NASVI</name>
<dbReference type="InParanoid" id="A0A7M7HF30"/>
<dbReference type="GO" id="GO:0047536">
    <property type="term" value="F:2-aminoadipate transaminase activity"/>
    <property type="evidence" value="ECO:0007669"/>
    <property type="project" value="TreeGrafter"/>
</dbReference>
<dbReference type="InterPro" id="IPR004839">
    <property type="entry name" value="Aminotransferase_I/II_large"/>
</dbReference>
<dbReference type="GO" id="GO:0030170">
    <property type="term" value="F:pyridoxal phosphate binding"/>
    <property type="evidence" value="ECO:0007669"/>
    <property type="project" value="InterPro"/>
</dbReference>
<dbReference type="Gene3D" id="3.90.1150.10">
    <property type="entry name" value="Aspartate Aminotransferase, domain 1"/>
    <property type="match status" value="1"/>
</dbReference>
<reference evidence="2" key="1">
    <citation type="submission" date="2021-01" db="UniProtKB">
        <authorList>
            <consortium name="EnsemblMetazoa"/>
        </authorList>
    </citation>
    <scope>IDENTIFICATION</scope>
</reference>
<keyword evidence="3" id="KW-1185">Reference proteome</keyword>
<protein>
    <recommendedName>
        <fullName evidence="1">Aminotransferase class I/classII large domain-containing protein</fullName>
    </recommendedName>
</protein>
<dbReference type="OrthoDB" id="7042322at2759"/>
<evidence type="ECO:0000313" key="2">
    <source>
        <dbReference type="EnsemblMetazoa" id="XP_008214055"/>
    </source>
</evidence>
<dbReference type="PANTHER" id="PTHR42858">
    <property type="entry name" value="AMINOTRANSFERASE"/>
    <property type="match status" value="1"/>
</dbReference>
<evidence type="ECO:0000259" key="1">
    <source>
        <dbReference type="Pfam" id="PF00155"/>
    </source>
</evidence>
<dbReference type="SMR" id="A0A7M7HF30"/>
<dbReference type="InterPro" id="IPR015422">
    <property type="entry name" value="PyrdxlP-dep_Trfase_small"/>
</dbReference>
<dbReference type="InterPro" id="IPR015421">
    <property type="entry name" value="PyrdxlP-dep_Trfase_major"/>
</dbReference>
<dbReference type="PANTHER" id="PTHR42858:SF1">
    <property type="entry name" value="LD15494P"/>
    <property type="match status" value="1"/>
</dbReference>
<proteinExistence type="predicted"/>
<dbReference type="Proteomes" id="UP000002358">
    <property type="component" value="Chromosome 2"/>
</dbReference>
<evidence type="ECO:0000313" key="3">
    <source>
        <dbReference type="Proteomes" id="UP000002358"/>
    </source>
</evidence>
<dbReference type="Pfam" id="PF00155">
    <property type="entry name" value="Aminotran_1_2"/>
    <property type="match status" value="1"/>
</dbReference>
<dbReference type="CDD" id="cd00609">
    <property type="entry name" value="AAT_like"/>
    <property type="match status" value="1"/>
</dbReference>